<reference evidence="2 3" key="1">
    <citation type="submission" date="2022-11" db="EMBL/GenBank/DDBJ databases">
        <title>Whole genome sequence of Eschrichtius robustus ER-17-0199.</title>
        <authorList>
            <person name="Bruniche-Olsen A."/>
            <person name="Black A.N."/>
            <person name="Fields C.J."/>
            <person name="Walden K."/>
            <person name="Dewoody J.A."/>
        </authorList>
    </citation>
    <scope>NUCLEOTIDE SEQUENCE [LARGE SCALE GENOMIC DNA]</scope>
    <source>
        <strain evidence="2">ER-17-0199</strain>
        <tissue evidence="2">Blubber</tissue>
    </source>
</reference>
<sequence>MRLPLVCCSSVSVPLNLGSSAGGGDRGELEASEQVLNKCMDSVLEVCFETVNMDFSRLHMYTPPQCVPENTGYTYALSQIQCWWRTAHSTAHCCLVSIRLSAEIPLVTVDFQILSPVVCCPERGLFSHCLLDVPPASLPPPVDKLLEGFFPSSSSYSSDALDFETEHKLDPVFDSPRMSRRSLRLVTTARAAEDGPTGDRAARLAKQRSSAHKPAFSINHTSRKVLSLAVSQSGSSAMRAAACLRPPVLDESLIREQTKVDHFWGLDDDGELKGGSKAAIQGNGDVAAGAVEAAGSNGYTCSDCSLLSERKGALTAYSAARGPASRIYSRDRSQKRKSCSFKS</sequence>
<name>A0AB34HM41_ESCRO</name>
<dbReference type="GO" id="GO:0043495">
    <property type="term" value="F:protein-membrane adaptor activity"/>
    <property type="evidence" value="ECO:0007669"/>
    <property type="project" value="TreeGrafter"/>
</dbReference>
<organism evidence="2 3">
    <name type="scientific">Eschrichtius robustus</name>
    <name type="common">California gray whale</name>
    <name type="synonym">Eschrichtius gibbosus</name>
    <dbReference type="NCBI Taxonomy" id="9764"/>
    <lineage>
        <taxon>Eukaryota</taxon>
        <taxon>Metazoa</taxon>
        <taxon>Chordata</taxon>
        <taxon>Craniata</taxon>
        <taxon>Vertebrata</taxon>
        <taxon>Euteleostomi</taxon>
        <taxon>Mammalia</taxon>
        <taxon>Eutheria</taxon>
        <taxon>Laurasiatheria</taxon>
        <taxon>Artiodactyla</taxon>
        <taxon>Whippomorpha</taxon>
        <taxon>Cetacea</taxon>
        <taxon>Mysticeti</taxon>
        <taxon>Eschrichtiidae</taxon>
        <taxon>Eschrichtius</taxon>
    </lineage>
</organism>
<dbReference type="PANTHER" id="PTHR12911">
    <property type="entry name" value="SAD1/UNC-84-LIKE PROTEIN-RELATED"/>
    <property type="match status" value="1"/>
</dbReference>
<dbReference type="EMBL" id="JAIQCJ010001083">
    <property type="protein sequence ID" value="KAJ8792751.1"/>
    <property type="molecule type" value="Genomic_DNA"/>
</dbReference>
<evidence type="ECO:0000313" key="2">
    <source>
        <dbReference type="EMBL" id="KAJ8792751.1"/>
    </source>
</evidence>
<dbReference type="Pfam" id="PF09387">
    <property type="entry name" value="MRP"/>
    <property type="match status" value="1"/>
</dbReference>
<dbReference type="PANTHER" id="PTHR12911:SF23">
    <property type="entry name" value="SUN DOMAIN-CONTAINING PROTEIN 1"/>
    <property type="match status" value="1"/>
</dbReference>
<comment type="caution">
    <text evidence="2">The sequence shown here is derived from an EMBL/GenBank/DDBJ whole genome shotgun (WGS) entry which is preliminary data.</text>
</comment>
<dbReference type="Proteomes" id="UP001159641">
    <property type="component" value="Unassembled WGS sequence"/>
</dbReference>
<proteinExistence type="predicted"/>
<gene>
    <name evidence="2" type="ORF">J1605_019571</name>
</gene>
<evidence type="ECO:0000259" key="1">
    <source>
        <dbReference type="Pfam" id="PF09387"/>
    </source>
</evidence>
<dbReference type="GO" id="GO:0034993">
    <property type="term" value="C:meiotic nuclear membrane microtubule tethering complex"/>
    <property type="evidence" value="ECO:0007669"/>
    <property type="project" value="TreeGrafter"/>
</dbReference>
<dbReference type="AlphaFoldDB" id="A0AB34HM41"/>
<dbReference type="InterPro" id="IPR045119">
    <property type="entry name" value="SUN1-5"/>
</dbReference>
<dbReference type="InterPro" id="IPR032680">
    <property type="entry name" value="SUN1_N"/>
</dbReference>
<evidence type="ECO:0000313" key="3">
    <source>
        <dbReference type="Proteomes" id="UP001159641"/>
    </source>
</evidence>
<feature type="domain" description="SUN" evidence="1">
    <location>
        <begin position="194"/>
        <end position="340"/>
    </location>
</feature>
<keyword evidence="3" id="KW-1185">Reference proteome</keyword>
<protein>
    <recommendedName>
        <fullName evidence="1">SUN domain-containing protein</fullName>
    </recommendedName>
</protein>
<accession>A0AB34HM41</accession>